<name>A0ABT1BUJ6_9BACT</name>
<proteinExistence type="predicted"/>
<gene>
    <name evidence="1" type="ORF">NG821_02640</name>
</gene>
<reference evidence="1 2" key="1">
    <citation type="submission" date="2022-06" db="EMBL/GenBank/DDBJ databases">
        <title>A taxonomic note on the genus Prevotella: Description of four novel genera and emended description of the genera Hallella and Xylanibacter.</title>
        <authorList>
            <person name="Hitch T.C.A."/>
        </authorList>
    </citation>
    <scope>NUCLEOTIDE SEQUENCE [LARGE SCALE GENOMIC DNA]</scope>
    <source>
        <strain evidence="1 2">DSM 100619</strain>
    </source>
</reference>
<comment type="caution">
    <text evidence="1">The sequence shown here is derived from an EMBL/GenBank/DDBJ whole genome shotgun (WGS) entry which is preliminary data.</text>
</comment>
<protein>
    <submittedName>
        <fullName evidence="1">DUF5121 domain-containing protein</fullName>
    </submittedName>
</protein>
<keyword evidence="2" id="KW-1185">Reference proteome</keyword>
<dbReference type="EMBL" id="JAMXLY010000006">
    <property type="protein sequence ID" value="MCO6024750.1"/>
    <property type="molecule type" value="Genomic_DNA"/>
</dbReference>
<accession>A0ABT1BUJ6</accession>
<dbReference type="Proteomes" id="UP001204015">
    <property type="component" value="Unassembled WGS sequence"/>
</dbReference>
<dbReference type="RefSeq" id="WP_252760114.1">
    <property type="nucleotide sequence ID" value="NZ_JAMXLY010000006.1"/>
</dbReference>
<evidence type="ECO:0000313" key="2">
    <source>
        <dbReference type="Proteomes" id="UP001204015"/>
    </source>
</evidence>
<organism evidence="1 2">
    <name type="scientific">Segatella cerevisiae</name>
    <dbReference type="NCBI Taxonomy" id="2053716"/>
    <lineage>
        <taxon>Bacteria</taxon>
        <taxon>Pseudomonadati</taxon>
        <taxon>Bacteroidota</taxon>
        <taxon>Bacteroidia</taxon>
        <taxon>Bacteroidales</taxon>
        <taxon>Prevotellaceae</taxon>
        <taxon>Segatella</taxon>
    </lineage>
</organism>
<sequence length="49" mass="5050">MKGSFNLHGGDNGNVYSMKGVSLKDGDTYVITVDLTGGCANGVVTVTKK</sequence>
<evidence type="ECO:0000313" key="1">
    <source>
        <dbReference type="EMBL" id="MCO6024750.1"/>
    </source>
</evidence>